<dbReference type="RefSeq" id="XP_030648755.1">
    <property type="nucleotide sequence ID" value="XM_030792895.1"/>
</dbReference>
<reference evidence="4" key="1">
    <citation type="submission" date="2025-08" db="UniProtKB">
        <authorList>
            <consortium name="RefSeq"/>
        </authorList>
    </citation>
    <scope>IDENTIFICATION</scope>
</reference>
<organism evidence="3 4">
    <name type="scientific">Chanos chanos</name>
    <name type="common">Milkfish</name>
    <name type="synonym">Mugil chanos</name>
    <dbReference type="NCBI Taxonomy" id="29144"/>
    <lineage>
        <taxon>Eukaryota</taxon>
        <taxon>Metazoa</taxon>
        <taxon>Chordata</taxon>
        <taxon>Craniata</taxon>
        <taxon>Vertebrata</taxon>
        <taxon>Euteleostomi</taxon>
        <taxon>Actinopterygii</taxon>
        <taxon>Neopterygii</taxon>
        <taxon>Teleostei</taxon>
        <taxon>Ostariophysi</taxon>
        <taxon>Gonorynchiformes</taxon>
        <taxon>Chanidae</taxon>
        <taxon>Chanos</taxon>
    </lineage>
</organism>
<protein>
    <submittedName>
        <fullName evidence="4">E3 ubiquitin-protein ligase TRIM39-like</fullName>
    </submittedName>
</protein>
<evidence type="ECO:0000313" key="3">
    <source>
        <dbReference type="Proteomes" id="UP000504632"/>
    </source>
</evidence>
<evidence type="ECO:0000313" key="4">
    <source>
        <dbReference type="RefSeq" id="XP_030648755.1"/>
    </source>
</evidence>
<dbReference type="InterPro" id="IPR043136">
    <property type="entry name" value="B30.2/SPRY_sf"/>
</dbReference>
<dbReference type="InterPro" id="IPR006574">
    <property type="entry name" value="PRY"/>
</dbReference>
<dbReference type="PANTHER" id="PTHR24103">
    <property type="entry name" value="E3 UBIQUITIN-PROTEIN LIGASE TRIM"/>
    <property type="match status" value="1"/>
</dbReference>
<dbReference type="InterPro" id="IPR001870">
    <property type="entry name" value="B30.2/SPRY"/>
</dbReference>
<name>A0A6J2WWS8_CHACN</name>
<proteinExistence type="predicted"/>
<dbReference type="Pfam" id="PF00622">
    <property type="entry name" value="SPRY"/>
    <property type="match status" value="1"/>
</dbReference>
<evidence type="ECO:0000259" key="2">
    <source>
        <dbReference type="PROSITE" id="PS50188"/>
    </source>
</evidence>
<dbReference type="AlphaFoldDB" id="A0A6J2WWS8"/>
<feature type="region of interest" description="Disordered" evidence="1">
    <location>
        <begin position="1"/>
        <end position="42"/>
    </location>
</feature>
<keyword evidence="3" id="KW-1185">Reference proteome</keyword>
<sequence length="399" mass="46543">MNSILKGDRNKRQGSSSARVVSWSVPDEKQPAHTTVPSSGTKPKDLKDLYCLRECVQVITQWKEQVECVREVKSNAESNSLEQCRKLILEWAEDLRNADTVDLRRSTLWERTEEEEEEEEEGSQTESWVMEWARELHTMTERCGVRRDEFAEILVNLRKKKKLLILLPFLQFITWILLRKQSKETVMRLWLSTKQRTWRTDTPKYIPHSVWEWIRSASVEVTLDPMTNHPWLQLSEDCKKVQESLSETEVTFSTQRFDSWPCVLGSEGFSSGRHYWEVDLANNGYWKLGVTTATSKRHGRFPMKPSGGYWVIWRSTRQFFACTKQDTPLPLSLVPRKVGVYLDYEEGQISFYNAEKHEHIYTFTGSFQETLYPLFAPLDGRTLITISSPKTPSQADVDD</sequence>
<dbReference type="GeneID" id="115828799"/>
<dbReference type="InterPro" id="IPR050143">
    <property type="entry name" value="TRIM/RBCC"/>
</dbReference>
<accession>A0A6J2WWS8</accession>
<dbReference type="SUPFAM" id="SSF49899">
    <property type="entry name" value="Concanavalin A-like lectins/glucanases"/>
    <property type="match status" value="1"/>
</dbReference>
<dbReference type="Pfam" id="PF13765">
    <property type="entry name" value="PRY"/>
    <property type="match status" value="1"/>
</dbReference>
<feature type="compositionally biased region" description="Polar residues" evidence="1">
    <location>
        <begin position="32"/>
        <end position="41"/>
    </location>
</feature>
<dbReference type="PRINTS" id="PR01407">
    <property type="entry name" value="BUTYPHLNCDUF"/>
</dbReference>
<dbReference type="OrthoDB" id="9986391at2759"/>
<dbReference type="SMART" id="SM00449">
    <property type="entry name" value="SPRY"/>
    <property type="match status" value="1"/>
</dbReference>
<dbReference type="CDD" id="cd13733">
    <property type="entry name" value="SPRY_PRY_C-I_1"/>
    <property type="match status" value="1"/>
</dbReference>
<dbReference type="PROSITE" id="PS50188">
    <property type="entry name" value="B302_SPRY"/>
    <property type="match status" value="1"/>
</dbReference>
<feature type="compositionally biased region" description="Basic and acidic residues" evidence="1">
    <location>
        <begin position="1"/>
        <end position="11"/>
    </location>
</feature>
<dbReference type="FunFam" id="2.60.120.920:FF:000004">
    <property type="entry name" value="Butyrophilin subfamily 1 member A1"/>
    <property type="match status" value="1"/>
</dbReference>
<feature type="domain" description="B30.2/SPRY" evidence="2">
    <location>
        <begin position="201"/>
        <end position="393"/>
    </location>
</feature>
<dbReference type="Gene3D" id="2.60.120.920">
    <property type="match status" value="1"/>
</dbReference>
<dbReference type="InterPro" id="IPR003879">
    <property type="entry name" value="Butyrophylin_SPRY"/>
</dbReference>
<dbReference type="Proteomes" id="UP000504632">
    <property type="component" value="Chromosome 15"/>
</dbReference>
<dbReference type="InterPro" id="IPR013320">
    <property type="entry name" value="ConA-like_dom_sf"/>
</dbReference>
<dbReference type="InterPro" id="IPR003877">
    <property type="entry name" value="SPRY_dom"/>
</dbReference>
<dbReference type="SMART" id="SM00589">
    <property type="entry name" value="PRY"/>
    <property type="match status" value="1"/>
</dbReference>
<dbReference type="InParanoid" id="A0A6J2WWS8"/>
<evidence type="ECO:0000256" key="1">
    <source>
        <dbReference type="SAM" id="MobiDB-lite"/>
    </source>
</evidence>
<gene>
    <name evidence="4" type="primary">LOC115828799</name>
</gene>